<protein>
    <submittedName>
        <fullName evidence="1">rRNA biogenesis protein rrp5</fullName>
    </submittedName>
</protein>
<dbReference type="Proteomes" id="UP000304953">
    <property type="component" value="Unassembled WGS sequence"/>
</dbReference>
<reference evidence="1" key="1">
    <citation type="submission" date="2019-04" db="EMBL/GenBank/DDBJ databases">
        <title>Microbes associate with the intestines of laboratory mice.</title>
        <authorList>
            <person name="Navarre W."/>
            <person name="Wong E."/>
            <person name="Huang K."/>
            <person name="Tropini C."/>
            <person name="Ng K."/>
            <person name="Yu B."/>
        </authorList>
    </citation>
    <scope>NUCLEOTIDE SEQUENCE</scope>
    <source>
        <strain evidence="1">NM01_1-7b</strain>
    </source>
</reference>
<sequence length="128" mass="13581">MSKIKLLLDVIGDLRSLADSLQAVADAVADSNAAEAEMTTTKEPEETGKAGKTGKSAKNTAKKDAKAAKLEPEEKPLTLEEVRAVLAEKSRSGHTEEVRELLAKHGADKLSEIDPAEYAALLAEAEVL</sequence>
<organism evidence="1 2">
    <name type="scientific">Petralouisia muris</name>
    <dbReference type="NCBI Taxonomy" id="3032872"/>
    <lineage>
        <taxon>Bacteria</taxon>
        <taxon>Bacillati</taxon>
        <taxon>Bacillota</taxon>
        <taxon>Clostridia</taxon>
        <taxon>Lachnospirales</taxon>
        <taxon>Lachnospiraceae</taxon>
        <taxon>Petralouisia</taxon>
    </lineage>
</organism>
<name>A0AC61RQW7_9FIRM</name>
<accession>A0AC61RQW7</accession>
<keyword evidence="2" id="KW-1185">Reference proteome</keyword>
<dbReference type="EMBL" id="SRYA01000061">
    <property type="protein sequence ID" value="TGY91335.1"/>
    <property type="molecule type" value="Genomic_DNA"/>
</dbReference>
<gene>
    <name evidence="1" type="ORF">E5329_21625</name>
</gene>
<evidence type="ECO:0000313" key="1">
    <source>
        <dbReference type="EMBL" id="TGY91335.1"/>
    </source>
</evidence>
<evidence type="ECO:0000313" key="2">
    <source>
        <dbReference type="Proteomes" id="UP000304953"/>
    </source>
</evidence>
<proteinExistence type="predicted"/>
<comment type="caution">
    <text evidence="1">The sequence shown here is derived from an EMBL/GenBank/DDBJ whole genome shotgun (WGS) entry which is preliminary data.</text>
</comment>